<reference evidence="9 10" key="1">
    <citation type="submission" date="2024-05" db="EMBL/GenBank/DDBJ databases">
        <title>Roseateles sp. 2.12 16S ribosomal RNA gene Genome sequencing and assembly.</title>
        <authorList>
            <person name="Woo H."/>
        </authorList>
    </citation>
    <scope>NUCLEOTIDE SEQUENCE [LARGE SCALE GENOMIC DNA]</scope>
    <source>
        <strain evidence="9 10">2.12</strain>
    </source>
</reference>
<proteinExistence type="predicted"/>
<keyword evidence="4" id="KW-0472">Membrane</keyword>
<dbReference type="InterPro" id="IPR051906">
    <property type="entry name" value="TolC-like"/>
</dbReference>
<comment type="caution">
    <text evidence="9">The sequence shown here is derived from an EMBL/GenBank/DDBJ whole genome shotgun (WGS) entry which is preliminary data.</text>
</comment>
<keyword evidence="2" id="KW-1134">Transmembrane beta strand</keyword>
<feature type="signal peptide" evidence="8">
    <location>
        <begin position="1"/>
        <end position="37"/>
    </location>
</feature>
<evidence type="ECO:0000256" key="2">
    <source>
        <dbReference type="ARBA" id="ARBA00022452"/>
    </source>
</evidence>
<sequence>MSTCHIGRPLGLHSAFTPCRISALLSLCLSFVLPAHALSYAEARQLAERQNPGLHAQQSALDGASAAQPAAGTLPDPRLSLGIENLPTSGMDRWSLTRDFMTMQRIALMQEVPNQAKRAARLEGAQARTERERAMLQVQRLQVRQALDLAWITARSIEDKRALLRELQAENQRLQDTLPARIAGGAPVADLLMARQEALALADRADELQRDAEKARAALRRLLGPQGDEVLEGDIPLTELPAEEFRTRLSHHAELAVYPAMLAMARAELNEANAESKGDWAWELAYSRRGAQWGDMLSFQLSFELPWQKDRRQRPMTTAKQRDLERIEAEREETERRHRQELEEELAELQSLGRQIERLDGHALPLAQDRVALALSNYQAGRADLAAVLAVRSQVLEQRLRRIDLQAQRSGLLARLHSLIAD</sequence>
<evidence type="ECO:0000256" key="7">
    <source>
        <dbReference type="SAM" id="MobiDB-lite"/>
    </source>
</evidence>
<evidence type="ECO:0000256" key="6">
    <source>
        <dbReference type="SAM" id="Coils"/>
    </source>
</evidence>
<evidence type="ECO:0000256" key="3">
    <source>
        <dbReference type="ARBA" id="ARBA00022692"/>
    </source>
</evidence>
<evidence type="ECO:0000256" key="8">
    <source>
        <dbReference type="SAM" id="SignalP"/>
    </source>
</evidence>
<gene>
    <name evidence="9" type="ORF">ABDJ40_13485</name>
</gene>
<keyword evidence="5" id="KW-0998">Cell outer membrane</keyword>
<keyword evidence="6" id="KW-0175">Coiled coil</keyword>
<evidence type="ECO:0000256" key="5">
    <source>
        <dbReference type="ARBA" id="ARBA00023237"/>
    </source>
</evidence>
<dbReference type="PANTHER" id="PTHR30026">
    <property type="entry name" value="OUTER MEMBRANE PROTEIN TOLC"/>
    <property type="match status" value="1"/>
</dbReference>
<comment type="subcellular location">
    <subcellularLocation>
        <location evidence="1">Cell outer membrane</location>
    </subcellularLocation>
</comment>
<feature type="region of interest" description="Disordered" evidence="7">
    <location>
        <begin position="51"/>
        <end position="79"/>
    </location>
</feature>
<dbReference type="EMBL" id="JBDPZC010000006">
    <property type="protein sequence ID" value="MEO3713771.1"/>
    <property type="molecule type" value="Genomic_DNA"/>
</dbReference>
<dbReference type="SUPFAM" id="SSF56954">
    <property type="entry name" value="Outer membrane efflux proteins (OEP)"/>
    <property type="match status" value="1"/>
</dbReference>
<dbReference type="Proteomes" id="UP001462640">
    <property type="component" value="Unassembled WGS sequence"/>
</dbReference>
<evidence type="ECO:0000313" key="9">
    <source>
        <dbReference type="EMBL" id="MEO3713771.1"/>
    </source>
</evidence>
<accession>A0ABV0GFD3</accession>
<keyword evidence="8" id="KW-0732">Signal</keyword>
<keyword evidence="3" id="KW-0812">Transmembrane</keyword>
<feature type="region of interest" description="Disordered" evidence="7">
    <location>
        <begin position="311"/>
        <end position="338"/>
    </location>
</feature>
<keyword evidence="10" id="KW-1185">Reference proteome</keyword>
<feature type="chain" id="PRO_5047064519" evidence="8">
    <location>
        <begin position="38"/>
        <end position="422"/>
    </location>
</feature>
<evidence type="ECO:0000313" key="10">
    <source>
        <dbReference type="Proteomes" id="UP001462640"/>
    </source>
</evidence>
<feature type="compositionally biased region" description="Basic and acidic residues" evidence="7">
    <location>
        <begin position="320"/>
        <end position="338"/>
    </location>
</feature>
<dbReference type="Gene3D" id="1.20.1600.10">
    <property type="entry name" value="Outer membrane efflux proteins (OEP)"/>
    <property type="match status" value="1"/>
</dbReference>
<evidence type="ECO:0000256" key="4">
    <source>
        <dbReference type="ARBA" id="ARBA00023136"/>
    </source>
</evidence>
<protein>
    <submittedName>
        <fullName evidence="9">TolC family protein</fullName>
    </submittedName>
</protein>
<name>A0ABV0GFD3_9BURK</name>
<dbReference type="PANTHER" id="PTHR30026:SF20">
    <property type="entry name" value="OUTER MEMBRANE PROTEIN TOLC"/>
    <property type="match status" value="1"/>
</dbReference>
<evidence type="ECO:0000256" key="1">
    <source>
        <dbReference type="ARBA" id="ARBA00004442"/>
    </source>
</evidence>
<organism evidence="9 10">
    <name type="scientific">Roseateles flavus</name>
    <dbReference type="NCBI Taxonomy" id="3149041"/>
    <lineage>
        <taxon>Bacteria</taxon>
        <taxon>Pseudomonadati</taxon>
        <taxon>Pseudomonadota</taxon>
        <taxon>Betaproteobacteria</taxon>
        <taxon>Burkholderiales</taxon>
        <taxon>Sphaerotilaceae</taxon>
        <taxon>Roseateles</taxon>
    </lineage>
</organism>
<dbReference type="RefSeq" id="WP_347610490.1">
    <property type="nucleotide sequence ID" value="NZ_JBDPZC010000006.1"/>
</dbReference>
<feature type="coiled-coil region" evidence="6">
    <location>
        <begin position="157"/>
        <end position="218"/>
    </location>
</feature>